<accession>A0A1M6INT5</accession>
<dbReference type="STRING" id="758803.SAMN05421803_105238"/>
<keyword evidence="2" id="KW-0732">Signal</keyword>
<organism evidence="3 4">
    <name type="scientific">Nocardiopsis flavescens</name>
    <dbReference type="NCBI Taxonomy" id="758803"/>
    <lineage>
        <taxon>Bacteria</taxon>
        <taxon>Bacillati</taxon>
        <taxon>Actinomycetota</taxon>
        <taxon>Actinomycetes</taxon>
        <taxon>Streptosporangiales</taxon>
        <taxon>Nocardiopsidaceae</taxon>
        <taxon>Nocardiopsis</taxon>
    </lineage>
</organism>
<dbReference type="EMBL" id="FQZK01000005">
    <property type="protein sequence ID" value="SHJ36063.1"/>
    <property type="molecule type" value="Genomic_DNA"/>
</dbReference>
<feature type="signal peptide" evidence="2">
    <location>
        <begin position="1"/>
        <end position="34"/>
    </location>
</feature>
<sequence>MVPRSNTHRSRPVRPVRLTALAAAAALLAGCAGGGGTDGTGTAAPTPSPSPSEQAGPTAEGEPFGTFEEVVFEGDSAQAVELPEDVRAARAAVVDVLYEEGARELQLFTTDADGGFSSVLLDTFLPITGDDPGDFSGQVAGLVGDASATHVNVEADGAWRVTLRPVSTAPELPESGSGHGVFRYSGPGGDLGVTGSGAEGGLAVQQAAPDATAPSRAAFLEFEERAGTGSLAAGPSLVHVAHNGEWSLDLP</sequence>
<evidence type="ECO:0000256" key="2">
    <source>
        <dbReference type="SAM" id="SignalP"/>
    </source>
</evidence>
<protein>
    <recommendedName>
        <fullName evidence="5">Lipoprotein</fullName>
    </recommendedName>
</protein>
<evidence type="ECO:0000256" key="1">
    <source>
        <dbReference type="SAM" id="MobiDB-lite"/>
    </source>
</evidence>
<name>A0A1M6INT5_9ACTN</name>
<feature type="region of interest" description="Disordered" evidence="1">
    <location>
        <begin position="37"/>
        <end position="62"/>
    </location>
</feature>
<dbReference type="AlphaFoldDB" id="A0A1M6INT5"/>
<gene>
    <name evidence="3" type="ORF">SAMN05421803_105238</name>
</gene>
<proteinExistence type="predicted"/>
<evidence type="ECO:0000313" key="3">
    <source>
        <dbReference type="EMBL" id="SHJ36063.1"/>
    </source>
</evidence>
<dbReference type="Proteomes" id="UP000184452">
    <property type="component" value="Unassembled WGS sequence"/>
</dbReference>
<dbReference type="PROSITE" id="PS51257">
    <property type="entry name" value="PROKAR_LIPOPROTEIN"/>
    <property type="match status" value="1"/>
</dbReference>
<evidence type="ECO:0000313" key="4">
    <source>
        <dbReference type="Proteomes" id="UP000184452"/>
    </source>
</evidence>
<reference evidence="3 4" key="1">
    <citation type="submission" date="2016-11" db="EMBL/GenBank/DDBJ databases">
        <authorList>
            <person name="Jaros S."/>
            <person name="Januszkiewicz K."/>
            <person name="Wedrychowicz H."/>
        </authorList>
    </citation>
    <scope>NUCLEOTIDE SEQUENCE [LARGE SCALE GENOMIC DNA]</scope>
    <source>
        <strain evidence="3 4">CGMCC 4.5723</strain>
    </source>
</reference>
<evidence type="ECO:0008006" key="5">
    <source>
        <dbReference type="Google" id="ProtNLM"/>
    </source>
</evidence>
<feature type="chain" id="PRO_5013382405" description="Lipoprotein" evidence="2">
    <location>
        <begin position="35"/>
        <end position="251"/>
    </location>
</feature>
<keyword evidence="4" id="KW-1185">Reference proteome</keyword>